<evidence type="ECO:0000256" key="1">
    <source>
        <dbReference type="ARBA" id="ARBA00006955"/>
    </source>
</evidence>
<dbReference type="SMART" id="SM01332">
    <property type="entry name" value="Cyclin_C"/>
    <property type="match status" value="1"/>
</dbReference>
<protein>
    <recommendedName>
        <fullName evidence="12">Cyclin N-terminal domain-containing protein</fullName>
    </recommendedName>
</protein>
<feature type="compositionally biased region" description="Polar residues" evidence="6">
    <location>
        <begin position="120"/>
        <end position="130"/>
    </location>
</feature>
<keyword evidence="3 5" id="KW-0195">Cyclin</keyword>
<evidence type="ECO:0000256" key="3">
    <source>
        <dbReference type="ARBA" id="ARBA00023127"/>
    </source>
</evidence>
<sequence>MATRDRNAAAAAAAPQLNRGGVPALGKQKAVAAGRADAMNRRAPLGDIGNFVAVRATEGKPQEQVSRPVTRSFGAQLVKSAQANAAAIKNAAIPPARPAPRLERKAPFKPPPPEHVIEISSDSDQSNTQPERSDSSVRSRKKVINTLTSVLSARSKVACGITDKPREVIEDIDKLDANNELAVVEYVEDIYTFYRTAQHESRPCDYIEAQVEINSKMRAILADWIIEVHHKFELMPETLYLTMYIIDQYLSLQPVRRRELQLVGVSAMLIACKYEEIWAPEVNDFILISDSAYSREQILSMEKGILNRLEWNLTIPTSYMFLVRFLKAASSGIKTDKEMENMVFFFAELSLMQYGLVTYLPSMVAASAVYAARLTLKRAPLWTDTLKHHTGFRESELM</sequence>
<dbReference type="PIRSF" id="PIRSF001771">
    <property type="entry name" value="Cyclin_A_B_D_E"/>
    <property type="match status" value="1"/>
</dbReference>
<evidence type="ECO:0000256" key="2">
    <source>
        <dbReference type="ARBA" id="ARBA00022618"/>
    </source>
</evidence>
<keyword evidence="7" id="KW-1133">Transmembrane helix</keyword>
<proteinExistence type="inferred from homology"/>
<gene>
    <name evidence="10" type="ORF">PVAP13_5KG589300</name>
</gene>
<evidence type="ECO:0000256" key="5">
    <source>
        <dbReference type="RuleBase" id="RU000383"/>
    </source>
</evidence>
<dbReference type="InterPro" id="IPR013763">
    <property type="entry name" value="Cyclin-like_dom"/>
</dbReference>
<dbReference type="InterPro" id="IPR006671">
    <property type="entry name" value="Cyclin_N"/>
</dbReference>
<dbReference type="Gene3D" id="1.10.472.10">
    <property type="entry name" value="Cyclin-like"/>
    <property type="match status" value="2"/>
</dbReference>
<comment type="caution">
    <text evidence="10">The sequence shown here is derived from an EMBL/GenBank/DDBJ whole genome shotgun (WGS) entry which is preliminary data.</text>
</comment>
<feature type="domain" description="Cyclin-like" evidence="8">
    <location>
        <begin position="320"/>
        <end position="398"/>
    </location>
</feature>
<dbReference type="PANTHER" id="PTHR10177">
    <property type="entry name" value="CYCLINS"/>
    <property type="match status" value="1"/>
</dbReference>
<dbReference type="InterPro" id="IPR046965">
    <property type="entry name" value="Cyclin_A/B-like"/>
</dbReference>
<feature type="region of interest" description="Disordered" evidence="6">
    <location>
        <begin position="1"/>
        <end position="22"/>
    </location>
</feature>
<evidence type="ECO:0000313" key="11">
    <source>
        <dbReference type="Proteomes" id="UP000823388"/>
    </source>
</evidence>
<feature type="domain" description="Cyclin-like" evidence="8">
    <location>
        <begin position="223"/>
        <end position="307"/>
    </location>
</feature>
<keyword evidence="2" id="KW-0132">Cell division</keyword>
<comment type="similarity">
    <text evidence="1">Belongs to the cyclin family. Cyclin AB subfamily.</text>
</comment>
<dbReference type="CDD" id="cd20567">
    <property type="entry name" value="CYCLIN_AtCycB-like_rpt1"/>
    <property type="match status" value="1"/>
</dbReference>
<dbReference type="GO" id="GO:0044772">
    <property type="term" value="P:mitotic cell cycle phase transition"/>
    <property type="evidence" value="ECO:0007669"/>
    <property type="project" value="InterPro"/>
</dbReference>
<dbReference type="SMART" id="SM00385">
    <property type="entry name" value="CYCLIN"/>
    <property type="match status" value="2"/>
</dbReference>
<dbReference type="SUPFAM" id="SSF47954">
    <property type="entry name" value="Cyclin-like"/>
    <property type="match status" value="2"/>
</dbReference>
<evidence type="ECO:0000256" key="6">
    <source>
        <dbReference type="SAM" id="MobiDB-lite"/>
    </source>
</evidence>
<dbReference type="FunFam" id="1.10.472.10:FF:000154">
    <property type="entry name" value="Cyclin-B1-4"/>
    <property type="match status" value="1"/>
</dbReference>
<organism evidence="10 11">
    <name type="scientific">Panicum virgatum</name>
    <name type="common">Blackwell switchgrass</name>
    <dbReference type="NCBI Taxonomy" id="38727"/>
    <lineage>
        <taxon>Eukaryota</taxon>
        <taxon>Viridiplantae</taxon>
        <taxon>Streptophyta</taxon>
        <taxon>Embryophyta</taxon>
        <taxon>Tracheophyta</taxon>
        <taxon>Spermatophyta</taxon>
        <taxon>Magnoliopsida</taxon>
        <taxon>Liliopsida</taxon>
        <taxon>Poales</taxon>
        <taxon>Poaceae</taxon>
        <taxon>PACMAD clade</taxon>
        <taxon>Panicoideae</taxon>
        <taxon>Panicodae</taxon>
        <taxon>Paniceae</taxon>
        <taxon>Panicinae</taxon>
        <taxon>Panicum</taxon>
        <taxon>Panicum sect. Hiantes</taxon>
    </lineage>
</organism>
<name>A0A8T0SWH0_PANVG</name>
<evidence type="ECO:0000256" key="7">
    <source>
        <dbReference type="SAM" id="Phobius"/>
    </source>
</evidence>
<evidence type="ECO:0008006" key="12">
    <source>
        <dbReference type="Google" id="ProtNLM"/>
    </source>
</evidence>
<accession>A0A8T0SWH0</accession>
<dbReference type="Pfam" id="PF02984">
    <property type="entry name" value="Cyclin_C"/>
    <property type="match status" value="1"/>
</dbReference>
<feature type="domain" description="Cyclin C-terminal" evidence="9">
    <location>
        <begin position="316"/>
        <end position="398"/>
    </location>
</feature>
<evidence type="ECO:0000259" key="8">
    <source>
        <dbReference type="SMART" id="SM00385"/>
    </source>
</evidence>
<keyword evidence="7" id="KW-0812">Transmembrane</keyword>
<reference evidence="10" key="1">
    <citation type="submission" date="2020-05" db="EMBL/GenBank/DDBJ databases">
        <title>WGS assembly of Panicum virgatum.</title>
        <authorList>
            <person name="Lovell J.T."/>
            <person name="Jenkins J."/>
            <person name="Shu S."/>
            <person name="Juenger T.E."/>
            <person name="Schmutz J."/>
        </authorList>
    </citation>
    <scope>NUCLEOTIDE SEQUENCE</scope>
    <source>
        <strain evidence="10">AP13</strain>
    </source>
</reference>
<dbReference type="GO" id="GO:0016538">
    <property type="term" value="F:cyclin-dependent protein serine/threonine kinase regulator activity"/>
    <property type="evidence" value="ECO:0007669"/>
    <property type="project" value="InterPro"/>
</dbReference>
<dbReference type="InterPro" id="IPR036915">
    <property type="entry name" value="Cyclin-like_sf"/>
</dbReference>
<dbReference type="InterPro" id="IPR004367">
    <property type="entry name" value="Cyclin_C-dom"/>
</dbReference>
<dbReference type="GO" id="GO:0051301">
    <property type="term" value="P:cell division"/>
    <property type="evidence" value="ECO:0007669"/>
    <property type="project" value="UniProtKB-KW"/>
</dbReference>
<evidence type="ECO:0000256" key="4">
    <source>
        <dbReference type="ARBA" id="ARBA00023306"/>
    </source>
</evidence>
<dbReference type="Pfam" id="PF00134">
    <property type="entry name" value="Cyclin_N"/>
    <property type="match status" value="1"/>
</dbReference>
<dbReference type="InterPro" id="IPR039361">
    <property type="entry name" value="Cyclin"/>
</dbReference>
<keyword evidence="7" id="KW-0472">Membrane</keyword>
<keyword evidence="4" id="KW-0131">Cell cycle</keyword>
<feature type="region of interest" description="Disordered" evidence="6">
    <location>
        <begin position="89"/>
        <end position="139"/>
    </location>
</feature>
<evidence type="ECO:0000259" key="9">
    <source>
        <dbReference type="SMART" id="SM01332"/>
    </source>
</evidence>
<dbReference type="Proteomes" id="UP000823388">
    <property type="component" value="Chromosome 5K"/>
</dbReference>
<dbReference type="EMBL" id="CM029045">
    <property type="protein sequence ID" value="KAG2601395.1"/>
    <property type="molecule type" value="Genomic_DNA"/>
</dbReference>
<dbReference type="AlphaFoldDB" id="A0A8T0SWH0"/>
<keyword evidence="11" id="KW-1185">Reference proteome</keyword>
<evidence type="ECO:0000313" key="10">
    <source>
        <dbReference type="EMBL" id="KAG2601395.1"/>
    </source>
</evidence>
<feature type="transmembrane region" description="Helical" evidence="7">
    <location>
        <begin position="351"/>
        <end position="372"/>
    </location>
</feature>